<dbReference type="EMBL" id="CP073041">
    <property type="protein sequence ID" value="UXE59194.1"/>
    <property type="molecule type" value="Genomic_DNA"/>
</dbReference>
<dbReference type="EC" id="2.7.7.7" evidence="2 15"/>
<comment type="catalytic activity">
    <reaction evidence="14 16">
        <text>DNA(n) + a 2'-deoxyribonucleoside 5'-triphosphate = DNA(n+1) + diphosphate</text>
        <dbReference type="Rhea" id="RHEA:22508"/>
        <dbReference type="Rhea" id="RHEA-COMP:17339"/>
        <dbReference type="Rhea" id="RHEA-COMP:17340"/>
        <dbReference type="ChEBI" id="CHEBI:33019"/>
        <dbReference type="ChEBI" id="CHEBI:61560"/>
        <dbReference type="ChEBI" id="CHEBI:173112"/>
        <dbReference type="EC" id="2.7.7.7"/>
    </reaction>
</comment>
<dbReference type="SUPFAM" id="SSF47807">
    <property type="entry name" value="5' to 3' exonuclease, C-terminal subdomain"/>
    <property type="match status" value="1"/>
</dbReference>
<dbReference type="FunFam" id="1.20.1060.10:FF:000001">
    <property type="entry name" value="DNA polymerase I"/>
    <property type="match status" value="1"/>
</dbReference>
<evidence type="ECO:0000256" key="15">
    <source>
        <dbReference type="NCBIfam" id="TIGR00593"/>
    </source>
</evidence>
<dbReference type="PANTHER" id="PTHR10133">
    <property type="entry name" value="DNA POLYMERASE I"/>
    <property type="match status" value="1"/>
</dbReference>
<evidence type="ECO:0000256" key="3">
    <source>
        <dbReference type="ARBA" id="ARBA00020311"/>
    </source>
</evidence>
<dbReference type="GO" id="GO:0008408">
    <property type="term" value="F:3'-5' exonuclease activity"/>
    <property type="evidence" value="ECO:0007669"/>
    <property type="project" value="UniProtKB-UniRule"/>
</dbReference>
<evidence type="ECO:0000256" key="11">
    <source>
        <dbReference type="ARBA" id="ARBA00022932"/>
    </source>
</evidence>
<evidence type="ECO:0000256" key="1">
    <source>
        <dbReference type="ARBA" id="ARBA00007705"/>
    </source>
</evidence>
<comment type="function">
    <text evidence="16">In addition to polymerase activity, this DNA polymerase exhibits 3'-5' and 5'-3' exonuclease activity.</text>
</comment>
<dbReference type="FunFam" id="3.40.50.1010:FF:000001">
    <property type="entry name" value="DNA polymerase I"/>
    <property type="match status" value="1"/>
</dbReference>
<feature type="domain" description="5'-3' exonuclease" evidence="18">
    <location>
        <begin position="4"/>
        <end position="274"/>
    </location>
</feature>
<dbReference type="Gene3D" id="3.40.50.1010">
    <property type="entry name" value="5'-nuclease"/>
    <property type="match status" value="1"/>
</dbReference>
<keyword evidence="7" id="KW-0540">Nuclease</keyword>
<evidence type="ECO:0000256" key="5">
    <source>
        <dbReference type="ARBA" id="ARBA00022695"/>
    </source>
</evidence>
<dbReference type="SUPFAM" id="SSF88723">
    <property type="entry name" value="PIN domain-like"/>
    <property type="match status" value="1"/>
</dbReference>
<evidence type="ECO:0000256" key="6">
    <source>
        <dbReference type="ARBA" id="ARBA00022705"/>
    </source>
</evidence>
<comment type="similarity">
    <text evidence="1 16">Belongs to the DNA polymerase type-A family.</text>
</comment>
<evidence type="ECO:0000256" key="13">
    <source>
        <dbReference type="ARBA" id="ARBA00023204"/>
    </source>
</evidence>
<dbReference type="AlphaFoldDB" id="A0A977KSV5"/>
<dbReference type="FunFam" id="1.10.150.20:FF:000003">
    <property type="entry name" value="DNA polymerase I"/>
    <property type="match status" value="1"/>
</dbReference>
<dbReference type="GO" id="GO:0003677">
    <property type="term" value="F:DNA binding"/>
    <property type="evidence" value="ECO:0007669"/>
    <property type="project" value="UniProtKB-UniRule"/>
</dbReference>
<dbReference type="InterPro" id="IPR036279">
    <property type="entry name" value="5-3_exonuclease_C_sf"/>
</dbReference>
<gene>
    <name evidence="16 20" type="primary">polA</name>
    <name evidence="20" type="ORF">KA717_25175</name>
</gene>
<dbReference type="SMART" id="SM00474">
    <property type="entry name" value="35EXOc"/>
    <property type="match status" value="1"/>
</dbReference>
<dbReference type="InterPro" id="IPR020045">
    <property type="entry name" value="DNA_polI_H3TH"/>
</dbReference>
<dbReference type="InterPro" id="IPR008918">
    <property type="entry name" value="HhH2"/>
</dbReference>
<keyword evidence="10 16" id="KW-0269">Exonuclease</keyword>
<dbReference type="SMART" id="SM00475">
    <property type="entry name" value="53EXOc"/>
    <property type="match status" value="1"/>
</dbReference>
<evidence type="ECO:0000256" key="10">
    <source>
        <dbReference type="ARBA" id="ARBA00022839"/>
    </source>
</evidence>
<dbReference type="CDD" id="cd06139">
    <property type="entry name" value="DNA_polA_I_Ecoli_like_exo"/>
    <property type="match status" value="1"/>
</dbReference>
<dbReference type="CDD" id="cd08637">
    <property type="entry name" value="DNA_pol_A_pol_I_C"/>
    <property type="match status" value="1"/>
</dbReference>
<proteinExistence type="inferred from homology"/>
<evidence type="ECO:0000256" key="9">
    <source>
        <dbReference type="ARBA" id="ARBA00022801"/>
    </source>
</evidence>
<accession>A0A977KSV5</accession>
<keyword evidence="11 16" id="KW-0239">DNA-directed DNA polymerase</keyword>
<keyword evidence="4 16" id="KW-0808">Transferase</keyword>
<dbReference type="CDD" id="cd09898">
    <property type="entry name" value="H3TH_53EXO"/>
    <property type="match status" value="1"/>
</dbReference>
<evidence type="ECO:0000256" key="7">
    <source>
        <dbReference type="ARBA" id="ARBA00022722"/>
    </source>
</evidence>
<dbReference type="InterPro" id="IPR002421">
    <property type="entry name" value="5-3_exonuclease"/>
</dbReference>
<dbReference type="InterPro" id="IPR020046">
    <property type="entry name" value="5-3_exonucl_a-hlix_arch_N"/>
</dbReference>
<evidence type="ECO:0000259" key="17">
    <source>
        <dbReference type="SMART" id="SM00474"/>
    </source>
</evidence>
<dbReference type="Pfam" id="PF00476">
    <property type="entry name" value="DNA_pol_A"/>
    <property type="match status" value="1"/>
</dbReference>
<evidence type="ECO:0000259" key="18">
    <source>
        <dbReference type="SMART" id="SM00475"/>
    </source>
</evidence>
<keyword evidence="9 16" id="KW-0378">Hydrolase</keyword>
<dbReference type="NCBIfam" id="NF004397">
    <property type="entry name" value="PRK05755.1"/>
    <property type="match status" value="1"/>
</dbReference>
<dbReference type="PRINTS" id="PR00868">
    <property type="entry name" value="DNAPOLI"/>
</dbReference>
<feature type="domain" description="3'-5' exonuclease" evidence="17">
    <location>
        <begin position="362"/>
        <end position="550"/>
    </location>
</feature>
<reference evidence="20" key="1">
    <citation type="submission" date="2021-04" db="EMBL/GenBank/DDBJ databases">
        <title>Genome sequence of Woronichinia naegeliana from Washington state freshwater lake bloom.</title>
        <authorList>
            <person name="Dreher T.W."/>
        </authorList>
    </citation>
    <scope>NUCLEOTIDE SEQUENCE</scope>
    <source>
        <strain evidence="20">WA131</strain>
    </source>
</reference>
<dbReference type="CDD" id="cd09859">
    <property type="entry name" value="PIN_53EXO"/>
    <property type="match status" value="1"/>
</dbReference>
<dbReference type="InterPro" id="IPR001098">
    <property type="entry name" value="DNA-dir_DNA_pol_A_palm_dom"/>
</dbReference>
<dbReference type="InterPro" id="IPR018320">
    <property type="entry name" value="DNA_polymerase_1"/>
</dbReference>
<dbReference type="SMART" id="SM00482">
    <property type="entry name" value="POLAc"/>
    <property type="match status" value="1"/>
</dbReference>
<dbReference type="InterPro" id="IPR002562">
    <property type="entry name" value="3'-5'_exonuclease_dom"/>
</dbReference>
<keyword evidence="8 16" id="KW-0227">DNA damage</keyword>
<dbReference type="InterPro" id="IPR029060">
    <property type="entry name" value="PIN-like_dom_sf"/>
</dbReference>
<evidence type="ECO:0000313" key="20">
    <source>
        <dbReference type="EMBL" id="UXE59194.1"/>
    </source>
</evidence>
<dbReference type="InterPro" id="IPR012337">
    <property type="entry name" value="RNaseH-like_sf"/>
</dbReference>
<dbReference type="KEGG" id="wna:KA717_25175"/>
<dbReference type="Proteomes" id="UP001065613">
    <property type="component" value="Chromosome"/>
</dbReference>
<evidence type="ECO:0000259" key="19">
    <source>
        <dbReference type="SMART" id="SM00482"/>
    </source>
</evidence>
<dbReference type="Gene3D" id="1.10.150.20">
    <property type="entry name" value="5' to 3' exonuclease, C-terminal subdomain"/>
    <property type="match status" value="2"/>
</dbReference>
<organism evidence="20">
    <name type="scientific">Woronichinia naegeliana WA131</name>
    <dbReference type="NCBI Taxonomy" id="2824559"/>
    <lineage>
        <taxon>Bacteria</taxon>
        <taxon>Bacillati</taxon>
        <taxon>Cyanobacteriota</taxon>
        <taxon>Cyanophyceae</taxon>
        <taxon>Synechococcales</taxon>
        <taxon>Coelosphaeriaceae</taxon>
        <taxon>Woronichinia</taxon>
    </lineage>
</organism>
<dbReference type="GO" id="GO:0008409">
    <property type="term" value="F:5'-3' exonuclease activity"/>
    <property type="evidence" value="ECO:0007669"/>
    <property type="project" value="UniProtKB-UniRule"/>
</dbReference>
<keyword evidence="13 16" id="KW-0234">DNA repair</keyword>
<evidence type="ECO:0000256" key="8">
    <source>
        <dbReference type="ARBA" id="ARBA00022763"/>
    </source>
</evidence>
<keyword evidence="6 16" id="KW-0235">DNA replication</keyword>
<keyword evidence="5 16" id="KW-0548">Nucleotidyltransferase</keyword>
<dbReference type="SMART" id="SM00279">
    <property type="entry name" value="HhH2"/>
    <property type="match status" value="1"/>
</dbReference>
<evidence type="ECO:0000256" key="16">
    <source>
        <dbReference type="RuleBase" id="RU004460"/>
    </source>
</evidence>
<dbReference type="Gene3D" id="3.30.420.10">
    <property type="entry name" value="Ribonuclease H-like superfamily/Ribonuclease H"/>
    <property type="match status" value="1"/>
</dbReference>
<dbReference type="NCBIfam" id="TIGR00593">
    <property type="entry name" value="pola"/>
    <property type="match status" value="1"/>
</dbReference>
<evidence type="ECO:0000256" key="12">
    <source>
        <dbReference type="ARBA" id="ARBA00023125"/>
    </source>
</evidence>
<dbReference type="SUPFAM" id="SSF53098">
    <property type="entry name" value="Ribonuclease H-like"/>
    <property type="match status" value="1"/>
</dbReference>
<dbReference type="InterPro" id="IPR043502">
    <property type="entry name" value="DNA/RNA_pol_sf"/>
</dbReference>
<sequence length="976" mass="108807">MTASPLLLLIDGHSLAFRAYYAFATSKKGPLRTASGIPTSVCFGFLNSLIQAINAQKPQAIAIAFDRREPTFRHEADANYKADRQATPEEFITDLAYLRQLLTALNLQIITYAGYEADDILGTLAQQGSAAGYQVKIVSGDRDLFQLVDPQKQINVLYLSRNPFQGSAGYSEYDWEAVVEKMGVTPLQIVDYKALCGDKSDNIPGVRGIGEKTAAKLLQQYGTLAGVYDNLDKLSTAIKTKLVTGKADAEHSQHLAQIVLDVPLEINLADFHLKGFNPQTLKPLLEQLELRTFLDKLNSLHQQIGGDSLEIAHPAIASPSDSSENQQLSLFASTPDSNTIQSEAKIAITSSLLTRLAAIIQPQIIDNPEKLLTLIQQLDSHQNPDHPIAWDTETTGLDPFTSHLVGIGCTWGENATDTAYIPIGHVQGQQLNLNLVLQSLAPILESDRHPKVLQNAKFDRLIFKHQGINLAGVVFDTMLASYVLYPEQSHNLTDLCRRYLSGIEALSYKDLNIAKGKTLADIEINLAAYYCGLDCYSTYLLFAKLTSELTQIPDLEQLLQQIELPLEPILAEMEDRGIRIDRDYLAVLSEQLQLDLNLIETAAYAEAGETFNLGSPKQLGDILFEKLALNRKKSRKTKTGYSTDHATLEKLQGDHPIIDHILEHRTLAKLKSTYVDALPTLINPHTQRVHTDFNQTVTSTGRLSSSNPNLQNIPIRTEFSRKIRQAFIPQTDWLLVSADYSQIELRILAHLSQEPVLLEAYRQGEDVHRVTAKLLFEKEDISAAERNLGKTINFGVIYGMGAQRFAREANVSSEEGRLFIDRYRQTYAQVFNYLEMTKKKAIAAGFVTTIVGRRRYFEFVSDSLRQLRGCDPNQIDLDSLDINYADSQLLRAAANAPIQGSSADIIKIAMINIAARLKNYQAQLLLQVHDELIFEMPPTEWEILATEIKQVMEQAITLTVPLVVDIHAGKNWMEAK</sequence>
<protein>
    <recommendedName>
        <fullName evidence="3 15">DNA polymerase I</fullName>
        <ecNumber evidence="2 15">2.7.7.7</ecNumber>
    </recommendedName>
</protein>
<dbReference type="InterPro" id="IPR036397">
    <property type="entry name" value="RNaseH_sf"/>
</dbReference>
<name>A0A977KSV5_9CYAN</name>
<evidence type="ECO:0000256" key="14">
    <source>
        <dbReference type="ARBA" id="ARBA00049244"/>
    </source>
</evidence>
<dbReference type="Pfam" id="PF01612">
    <property type="entry name" value="DNA_pol_A_exo1"/>
    <property type="match status" value="1"/>
</dbReference>
<dbReference type="Gene3D" id="3.30.70.370">
    <property type="match status" value="1"/>
</dbReference>
<dbReference type="Pfam" id="PF02739">
    <property type="entry name" value="5_3_exonuc_N"/>
    <property type="match status" value="1"/>
</dbReference>
<keyword evidence="12 16" id="KW-0238">DNA-binding</keyword>
<dbReference type="InterPro" id="IPR002298">
    <property type="entry name" value="DNA_polymerase_A"/>
</dbReference>
<dbReference type="PANTHER" id="PTHR10133:SF27">
    <property type="entry name" value="DNA POLYMERASE NU"/>
    <property type="match status" value="1"/>
</dbReference>
<dbReference type="GO" id="GO:0006302">
    <property type="term" value="P:double-strand break repair"/>
    <property type="evidence" value="ECO:0007669"/>
    <property type="project" value="TreeGrafter"/>
</dbReference>
<dbReference type="GO" id="GO:0006261">
    <property type="term" value="P:DNA-templated DNA replication"/>
    <property type="evidence" value="ECO:0007669"/>
    <property type="project" value="UniProtKB-UniRule"/>
</dbReference>
<dbReference type="Gene3D" id="1.20.1060.10">
    <property type="entry name" value="Taq DNA Polymerase, Chain T, domain 4"/>
    <property type="match status" value="1"/>
</dbReference>
<evidence type="ECO:0000256" key="2">
    <source>
        <dbReference type="ARBA" id="ARBA00012417"/>
    </source>
</evidence>
<dbReference type="SUPFAM" id="SSF56672">
    <property type="entry name" value="DNA/RNA polymerases"/>
    <property type="match status" value="1"/>
</dbReference>
<dbReference type="GO" id="GO:0003887">
    <property type="term" value="F:DNA-directed DNA polymerase activity"/>
    <property type="evidence" value="ECO:0007669"/>
    <property type="project" value="UniProtKB-UniRule"/>
</dbReference>
<evidence type="ECO:0000256" key="4">
    <source>
        <dbReference type="ARBA" id="ARBA00022679"/>
    </source>
</evidence>
<feature type="domain" description="DNA-directed DNA polymerase family A palm" evidence="19">
    <location>
        <begin position="720"/>
        <end position="940"/>
    </location>
</feature>
<dbReference type="Pfam" id="PF01367">
    <property type="entry name" value="5_3_exonuc"/>
    <property type="match status" value="1"/>
</dbReference>